<dbReference type="Proteomes" id="UP000252085">
    <property type="component" value="Unassembled WGS sequence"/>
</dbReference>
<dbReference type="InterPro" id="IPR003594">
    <property type="entry name" value="HATPase_dom"/>
</dbReference>
<dbReference type="CDD" id="cd17534">
    <property type="entry name" value="REC_DC-like"/>
    <property type="match status" value="1"/>
</dbReference>
<feature type="modified residue" description="4-aspartylphosphate" evidence="8">
    <location>
        <position position="55"/>
    </location>
</feature>
<dbReference type="SMART" id="SM00448">
    <property type="entry name" value="REC"/>
    <property type="match status" value="1"/>
</dbReference>
<organism evidence="11 12">
    <name type="scientific">Nostoc punctiforme NIES-2108</name>
    <dbReference type="NCBI Taxonomy" id="1356359"/>
    <lineage>
        <taxon>Bacteria</taxon>
        <taxon>Bacillati</taxon>
        <taxon>Cyanobacteriota</taxon>
        <taxon>Cyanophyceae</taxon>
        <taxon>Nostocales</taxon>
        <taxon>Nostocaceae</taxon>
        <taxon>Nostoc</taxon>
    </lineage>
</organism>
<keyword evidence="5 11" id="KW-0418">Kinase</keyword>
<comment type="function">
    <text evidence="7">Photoreceptor which exists in two forms that are reversibly interconvertible by light: the R form that absorbs maximally in the red region of the spectrum and the FR form that absorbs maximally in the far-red region.</text>
</comment>
<keyword evidence="3 8" id="KW-0597">Phosphoprotein</keyword>
<dbReference type="InterPro" id="IPR001789">
    <property type="entry name" value="Sig_transdc_resp-reg_receiver"/>
</dbReference>
<evidence type="ECO:0000256" key="6">
    <source>
        <dbReference type="ARBA" id="ARBA00023012"/>
    </source>
</evidence>
<dbReference type="EC" id="2.7.13.3" evidence="2"/>
<dbReference type="Pfam" id="PF00512">
    <property type="entry name" value="HisKA"/>
    <property type="match status" value="1"/>
</dbReference>
<evidence type="ECO:0000256" key="3">
    <source>
        <dbReference type="ARBA" id="ARBA00022553"/>
    </source>
</evidence>
<feature type="domain" description="Histidine kinase" evidence="9">
    <location>
        <begin position="156"/>
        <end position="372"/>
    </location>
</feature>
<dbReference type="InterPro" id="IPR036097">
    <property type="entry name" value="HisK_dim/P_sf"/>
</dbReference>
<evidence type="ECO:0000256" key="4">
    <source>
        <dbReference type="ARBA" id="ARBA00022679"/>
    </source>
</evidence>
<evidence type="ECO:0000259" key="10">
    <source>
        <dbReference type="PROSITE" id="PS50110"/>
    </source>
</evidence>
<comment type="catalytic activity">
    <reaction evidence="1">
        <text>ATP + protein L-histidine = ADP + protein N-phospho-L-histidine.</text>
        <dbReference type="EC" id="2.7.13.3"/>
    </reaction>
</comment>
<protein>
    <recommendedName>
        <fullName evidence="2">histidine kinase</fullName>
        <ecNumber evidence="2">2.7.13.3</ecNumber>
    </recommendedName>
</protein>
<evidence type="ECO:0000256" key="8">
    <source>
        <dbReference type="PROSITE-ProRule" id="PRU00169"/>
    </source>
</evidence>
<evidence type="ECO:0000259" key="9">
    <source>
        <dbReference type="PROSITE" id="PS50109"/>
    </source>
</evidence>
<dbReference type="GO" id="GO:0000155">
    <property type="term" value="F:phosphorelay sensor kinase activity"/>
    <property type="evidence" value="ECO:0007669"/>
    <property type="project" value="InterPro"/>
</dbReference>
<dbReference type="InterPro" id="IPR003661">
    <property type="entry name" value="HisK_dim/P_dom"/>
</dbReference>
<evidence type="ECO:0000256" key="1">
    <source>
        <dbReference type="ARBA" id="ARBA00000085"/>
    </source>
</evidence>
<reference evidence="11 12" key="1">
    <citation type="submission" date="2016-04" db="EMBL/GenBank/DDBJ databases">
        <authorList>
            <person name="Evans L.H."/>
            <person name="Alamgir A."/>
            <person name="Owens N."/>
            <person name="Weber N.D."/>
            <person name="Virtaneva K."/>
            <person name="Barbian K."/>
            <person name="Babar A."/>
            <person name="Rosenke K."/>
        </authorList>
    </citation>
    <scope>NUCLEOTIDE SEQUENCE [LARGE SCALE GENOMIC DNA]</scope>
    <source>
        <strain evidence="11">NIES-2108</strain>
    </source>
</reference>
<dbReference type="CDD" id="cd00082">
    <property type="entry name" value="HisKA"/>
    <property type="match status" value="1"/>
</dbReference>
<dbReference type="InterPro" id="IPR036890">
    <property type="entry name" value="HATPase_C_sf"/>
</dbReference>
<evidence type="ECO:0000256" key="2">
    <source>
        <dbReference type="ARBA" id="ARBA00012438"/>
    </source>
</evidence>
<dbReference type="InterPro" id="IPR004358">
    <property type="entry name" value="Sig_transdc_His_kin-like_C"/>
</dbReference>
<dbReference type="PROSITE" id="PS50110">
    <property type="entry name" value="RESPONSE_REGULATORY"/>
    <property type="match status" value="1"/>
</dbReference>
<dbReference type="PROSITE" id="PS50109">
    <property type="entry name" value="HIS_KIN"/>
    <property type="match status" value="1"/>
</dbReference>
<feature type="domain" description="Response regulatory" evidence="10">
    <location>
        <begin position="5"/>
        <end position="120"/>
    </location>
</feature>
<dbReference type="Pfam" id="PF00072">
    <property type="entry name" value="Response_reg"/>
    <property type="match status" value="1"/>
</dbReference>
<dbReference type="Gene3D" id="1.10.287.130">
    <property type="match status" value="1"/>
</dbReference>
<accession>A0A367RH65</accession>
<name>A0A367RH65_NOSPU</name>
<dbReference type="EMBL" id="LXQE01000155">
    <property type="protein sequence ID" value="RCJ34642.1"/>
    <property type="molecule type" value="Genomic_DNA"/>
</dbReference>
<dbReference type="PRINTS" id="PR00344">
    <property type="entry name" value="BCTRLSENSOR"/>
</dbReference>
<sequence length="377" mass="41676">MNPIKILIVEDEQLVADDLRETLEYLGYNVPALVASGEEAILIAETLQPDLVLMDIRLEGEMDGIEASLEIQSRFNLPVVYLTANADRATLERAKISQPFGYILKPFDERILATTIEIALSRHQAEIGVKKALVAAKTSQQIAESKSQIKSQHFYMAAHEFRNRLTTIQLSTEMLKAYGDRMSEQRKQNHINGIDSATHSLTNLLENILTLGRSESNSFVFNPIPIDVVTFCAEIAESLRLTLKDQYEVSFLTDAESCIACLDEQLLWHLLNNLLSNAIKYSSKGSTVSLSLTCQENSVCFQVTDQGIGIPAESQAKLFEPFQRASNVATIPGSGLGLAIVKRCVDLHKGKIYLDSTLGKGTSFLVRLPLKVDSVSV</sequence>
<dbReference type="InterPro" id="IPR050736">
    <property type="entry name" value="Sensor_HK_Regulatory"/>
</dbReference>
<comment type="caution">
    <text evidence="11">The sequence shown here is derived from an EMBL/GenBank/DDBJ whole genome shotgun (WGS) entry which is preliminary data.</text>
</comment>
<dbReference type="InterPro" id="IPR005467">
    <property type="entry name" value="His_kinase_dom"/>
</dbReference>
<dbReference type="Pfam" id="PF02518">
    <property type="entry name" value="HATPase_c"/>
    <property type="match status" value="1"/>
</dbReference>
<dbReference type="SMART" id="SM00388">
    <property type="entry name" value="HisKA"/>
    <property type="match status" value="1"/>
</dbReference>
<dbReference type="PANTHER" id="PTHR43711">
    <property type="entry name" value="TWO-COMPONENT HISTIDINE KINASE"/>
    <property type="match status" value="1"/>
</dbReference>
<dbReference type="PANTHER" id="PTHR43711:SF26">
    <property type="entry name" value="SENSOR HISTIDINE KINASE RCSC"/>
    <property type="match status" value="1"/>
</dbReference>
<evidence type="ECO:0000313" key="11">
    <source>
        <dbReference type="EMBL" id="RCJ34642.1"/>
    </source>
</evidence>
<dbReference type="FunFam" id="3.30.565.10:FF:000006">
    <property type="entry name" value="Sensor histidine kinase WalK"/>
    <property type="match status" value="1"/>
</dbReference>
<dbReference type="SUPFAM" id="SSF47384">
    <property type="entry name" value="Homodimeric domain of signal transducing histidine kinase"/>
    <property type="match status" value="1"/>
</dbReference>
<dbReference type="InterPro" id="IPR011006">
    <property type="entry name" value="CheY-like_superfamily"/>
</dbReference>
<evidence type="ECO:0000256" key="5">
    <source>
        <dbReference type="ARBA" id="ARBA00022777"/>
    </source>
</evidence>
<dbReference type="SUPFAM" id="SSF52172">
    <property type="entry name" value="CheY-like"/>
    <property type="match status" value="1"/>
</dbReference>
<evidence type="ECO:0000313" key="12">
    <source>
        <dbReference type="Proteomes" id="UP000252085"/>
    </source>
</evidence>
<gene>
    <name evidence="11" type="ORF">A6769_21420</name>
</gene>
<dbReference type="Gene3D" id="3.30.565.10">
    <property type="entry name" value="Histidine kinase-like ATPase, C-terminal domain"/>
    <property type="match status" value="1"/>
</dbReference>
<dbReference type="AlphaFoldDB" id="A0A367RH65"/>
<dbReference type="SMART" id="SM00387">
    <property type="entry name" value="HATPase_c"/>
    <property type="match status" value="1"/>
</dbReference>
<keyword evidence="6" id="KW-0902">Two-component regulatory system</keyword>
<proteinExistence type="predicted"/>
<dbReference type="SUPFAM" id="SSF55874">
    <property type="entry name" value="ATPase domain of HSP90 chaperone/DNA topoisomerase II/histidine kinase"/>
    <property type="match status" value="1"/>
</dbReference>
<dbReference type="CDD" id="cd00075">
    <property type="entry name" value="HATPase"/>
    <property type="match status" value="1"/>
</dbReference>
<keyword evidence="4" id="KW-0808">Transferase</keyword>
<dbReference type="Gene3D" id="3.40.50.2300">
    <property type="match status" value="1"/>
</dbReference>
<evidence type="ECO:0000256" key="7">
    <source>
        <dbReference type="ARBA" id="ARBA00055745"/>
    </source>
</evidence>